<evidence type="ECO:0000313" key="3">
    <source>
        <dbReference type="Proteomes" id="UP000271889"/>
    </source>
</evidence>
<dbReference type="EMBL" id="UYRV01108572">
    <property type="protein sequence ID" value="VDN24455.1"/>
    <property type="molecule type" value="Genomic_DNA"/>
</dbReference>
<organism evidence="2 3">
    <name type="scientific">Cylicostephanus goldi</name>
    <name type="common">Nematode worm</name>
    <dbReference type="NCBI Taxonomy" id="71465"/>
    <lineage>
        <taxon>Eukaryota</taxon>
        <taxon>Metazoa</taxon>
        <taxon>Ecdysozoa</taxon>
        <taxon>Nematoda</taxon>
        <taxon>Chromadorea</taxon>
        <taxon>Rhabditida</taxon>
        <taxon>Rhabditina</taxon>
        <taxon>Rhabditomorpha</taxon>
        <taxon>Strongyloidea</taxon>
        <taxon>Strongylidae</taxon>
        <taxon>Cylicostephanus</taxon>
    </lineage>
</organism>
<name>A0A3P7M509_CYLGO</name>
<evidence type="ECO:0000313" key="2">
    <source>
        <dbReference type="EMBL" id="VDN24455.1"/>
    </source>
</evidence>
<sequence>MKNLLDINGSEDDDDNALESEPENEITSDEKERKIVQEKLDASANEALRLTCLRSGDDDHKIVD</sequence>
<reference evidence="2 3" key="1">
    <citation type="submission" date="2018-11" db="EMBL/GenBank/DDBJ databases">
        <authorList>
            <consortium name="Pathogen Informatics"/>
        </authorList>
    </citation>
    <scope>NUCLEOTIDE SEQUENCE [LARGE SCALE GENOMIC DNA]</scope>
</reference>
<accession>A0A3P7M509</accession>
<evidence type="ECO:0000256" key="1">
    <source>
        <dbReference type="SAM" id="MobiDB-lite"/>
    </source>
</evidence>
<feature type="compositionally biased region" description="Acidic residues" evidence="1">
    <location>
        <begin position="9"/>
        <end position="27"/>
    </location>
</feature>
<dbReference type="Proteomes" id="UP000271889">
    <property type="component" value="Unassembled WGS sequence"/>
</dbReference>
<keyword evidence="3" id="KW-1185">Reference proteome</keyword>
<gene>
    <name evidence="2" type="ORF">CGOC_LOCUS9838</name>
</gene>
<feature type="region of interest" description="Disordered" evidence="1">
    <location>
        <begin position="1"/>
        <end position="33"/>
    </location>
</feature>
<protein>
    <submittedName>
        <fullName evidence="2">Uncharacterized protein</fullName>
    </submittedName>
</protein>
<dbReference type="AlphaFoldDB" id="A0A3P7M509"/>
<proteinExistence type="predicted"/>